<gene>
    <name evidence="1" type="ORF">C6Y39_07405</name>
</gene>
<evidence type="ECO:0000313" key="1">
    <source>
        <dbReference type="EMBL" id="PRO69330.1"/>
    </source>
</evidence>
<accession>A0ABX5CRT6</accession>
<comment type="caution">
    <text evidence="1">The sequence shown here is derived from an EMBL/GenBank/DDBJ whole genome shotgun (WGS) entry which is preliminary data.</text>
</comment>
<keyword evidence="2" id="KW-1185">Reference proteome</keyword>
<reference evidence="2" key="1">
    <citation type="journal article" date="2020" name="Int. J. Syst. Evol. Microbiol.">
        <title>Alteromonas alba sp. nov., a marine bacterium isolated from the seawater of the West Pacific Ocean.</title>
        <authorList>
            <person name="Sun C."/>
            <person name="Wu Y.-H."/>
            <person name="Xamxidin M."/>
            <person name="Cheng H."/>
            <person name="Xu X.-W."/>
        </authorList>
    </citation>
    <scope>NUCLEOTIDE SEQUENCE [LARGE SCALE GENOMIC DNA]</scope>
    <source>
        <strain evidence="2">9a2</strain>
    </source>
</reference>
<name>A0ABX5CRT6_9ALTE</name>
<protein>
    <submittedName>
        <fullName evidence="1">Uncharacterized protein</fullName>
    </submittedName>
</protein>
<sequence length="125" mass="13706">MHAAFKRFYPASFAPFLVAWVLSYLVVSTGFQTLDVAGNAEITSQSPFAKFVHSTQSYSLRFSFSKLSDGKGDKHDDVDTFGLIPSSFPPVFNDLLSANATSALLFTHTKKWVRPSPRSPPSALS</sequence>
<evidence type="ECO:0000313" key="2">
    <source>
        <dbReference type="Proteomes" id="UP000239539"/>
    </source>
</evidence>
<organism evidence="1 2">
    <name type="scientific">Alteromonas gracilis</name>
    <dbReference type="NCBI Taxonomy" id="1479524"/>
    <lineage>
        <taxon>Bacteria</taxon>
        <taxon>Pseudomonadati</taxon>
        <taxon>Pseudomonadota</taxon>
        <taxon>Gammaproteobacteria</taxon>
        <taxon>Alteromonadales</taxon>
        <taxon>Alteromonadaceae</taxon>
        <taxon>Alteromonas/Salinimonas group</taxon>
        <taxon>Alteromonas</taxon>
    </lineage>
</organism>
<proteinExistence type="predicted"/>
<dbReference type="Proteomes" id="UP000239539">
    <property type="component" value="Unassembled WGS sequence"/>
</dbReference>
<dbReference type="EMBL" id="PVNO01000024">
    <property type="protein sequence ID" value="PRO69330.1"/>
    <property type="molecule type" value="Genomic_DNA"/>
</dbReference>